<dbReference type="GO" id="GO:0006782">
    <property type="term" value="P:protoporphyrinogen IX biosynthetic process"/>
    <property type="evidence" value="ECO:0007669"/>
    <property type="project" value="UniProtKB-UniPathway"/>
</dbReference>
<dbReference type="NCBIfam" id="TIGR01821">
    <property type="entry name" value="5aminolev_synth"/>
    <property type="match status" value="1"/>
</dbReference>
<dbReference type="PROSITE" id="PS00599">
    <property type="entry name" value="AA_TRANSFER_CLASS_2"/>
    <property type="match status" value="1"/>
</dbReference>
<proteinExistence type="inferred from homology"/>
<dbReference type="EC" id="2.3.1.47" evidence="5"/>
<keyword evidence="10 18" id="KW-0012">Acyltransferase</keyword>
<dbReference type="PANTHER" id="PTHR13693:SF102">
    <property type="entry name" value="2-AMINO-3-KETOBUTYRATE COENZYME A LIGASE, MITOCHONDRIAL"/>
    <property type="match status" value="1"/>
</dbReference>
<reference evidence="18 19" key="1">
    <citation type="submission" date="2020-12" db="EMBL/GenBank/DDBJ databases">
        <title>FDA dAtabase for Regulatory Grade micrObial Sequences (FDA-ARGOS): Supporting development and validation of Infectious Disease Dx tests.</title>
        <authorList>
            <person name="Sproer C."/>
            <person name="Gronow S."/>
            <person name="Severitt S."/>
            <person name="Schroder I."/>
            <person name="Tallon L."/>
            <person name="Sadzewicz L."/>
            <person name="Zhao X."/>
            <person name="Boylan J."/>
            <person name="Ott S."/>
            <person name="Bowen H."/>
            <person name="Vavikolanu K."/>
            <person name="Mehta A."/>
            <person name="Aluvathingal J."/>
            <person name="Nadendla S."/>
            <person name="Lowell S."/>
            <person name="Myers T."/>
            <person name="Yan Y."/>
            <person name="Sichtig H."/>
        </authorList>
    </citation>
    <scope>NUCLEOTIDE SEQUENCE [LARGE SCALE GENOMIC DNA]</scope>
    <source>
        <strain evidence="18 19">FDAARGOS_902</strain>
    </source>
</reference>
<dbReference type="InterPro" id="IPR015421">
    <property type="entry name" value="PyrdxlP-dep_Trfase_major"/>
</dbReference>
<dbReference type="Gene3D" id="3.90.1150.10">
    <property type="entry name" value="Aspartate Aminotransferase, domain 1"/>
    <property type="match status" value="1"/>
</dbReference>
<dbReference type="RefSeq" id="WP_197931945.1">
    <property type="nucleotide sequence ID" value="NZ_CP065682.1"/>
</dbReference>
<feature type="domain" description="Aminotransferase class I/classII large" evidence="17">
    <location>
        <begin position="44"/>
        <end position="389"/>
    </location>
</feature>
<evidence type="ECO:0000256" key="16">
    <source>
        <dbReference type="RuleBase" id="RU003693"/>
    </source>
</evidence>
<evidence type="ECO:0000256" key="1">
    <source>
        <dbReference type="ARBA" id="ARBA00001933"/>
    </source>
</evidence>
<dbReference type="Gene3D" id="3.40.640.10">
    <property type="entry name" value="Type I PLP-dependent aspartate aminotransferase-like (Major domain)"/>
    <property type="match status" value="1"/>
</dbReference>
<evidence type="ECO:0000256" key="3">
    <source>
        <dbReference type="ARBA" id="ARBA00008392"/>
    </source>
</evidence>
<dbReference type="GO" id="GO:0030170">
    <property type="term" value="F:pyridoxal phosphate binding"/>
    <property type="evidence" value="ECO:0007669"/>
    <property type="project" value="InterPro"/>
</dbReference>
<dbReference type="InterPro" id="IPR015424">
    <property type="entry name" value="PyrdxlP-dep_Trfase"/>
</dbReference>
<comment type="catalytic activity">
    <reaction evidence="15">
        <text>6-carboxyhexanoyl-[ACP] + L-alanine + H(+) = (8S)-8-amino-7-oxononanoate + holo-[ACP] + CO2</text>
        <dbReference type="Rhea" id="RHEA:42288"/>
        <dbReference type="Rhea" id="RHEA-COMP:9685"/>
        <dbReference type="Rhea" id="RHEA-COMP:9955"/>
        <dbReference type="ChEBI" id="CHEBI:15378"/>
        <dbReference type="ChEBI" id="CHEBI:16526"/>
        <dbReference type="ChEBI" id="CHEBI:57972"/>
        <dbReference type="ChEBI" id="CHEBI:64479"/>
        <dbReference type="ChEBI" id="CHEBI:78846"/>
        <dbReference type="ChEBI" id="CHEBI:149468"/>
        <dbReference type="EC" id="2.3.1.47"/>
    </reaction>
</comment>
<comment type="catalytic activity">
    <reaction evidence="14">
        <text>succinyl-CoA + glycine + H(+) = 5-aminolevulinate + CO2 + CoA</text>
        <dbReference type="Rhea" id="RHEA:12921"/>
        <dbReference type="ChEBI" id="CHEBI:15378"/>
        <dbReference type="ChEBI" id="CHEBI:16526"/>
        <dbReference type="ChEBI" id="CHEBI:57287"/>
        <dbReference type="ChEBI" id="CHEBI:57292"/>
        <dbReference type="ChEBI" id="CHEBI:57305"/>
        <dbReference type="ChEBI" id="CHEBI:356416"/>
        <dbReference type="EC" id="2.3.1.37"/>
    </reaction>
</comment>
<evidence type="ECO:0000256" key="10">
    <source>
        <dbReference type="ARBA" id="ARBA00023315"/>
    </source>
</evidence>
<evidence type="ECO:0000256" key="15">
    <source>
        <dbReference type="ARBA" id="ARBA00047715"/>
    </source>
</evidence>
<dbReference type="EC" id="2.3.1.37" evidence="6"/>
<dbReference type="InterPro" id="IPR015422">
    <property type="entry name" value="PyrdxlP-dep_Trfase_small"/>
</dbReference>
<dbReference type="GO" id="GO:0003870">
    <property type="term" value="F:5-aminolevulinate synthase activity"/>
    <property type="evidence" value="ECO:0007669"/>
    <property type="project" value="UniProtKB-EC"/>
</dbReference>
<evidence type="ECO:0000256" key="2">
    <source>
        <dbReference type="ARBA" id="ARBA00005029"/>
    </source>
</evidence>
<evidence type="ECO:0000256" key="4">
    <source>
        <dbReference type="ARBA" id="ARBA00011738"/>
    </source>
</evidence>
<keyword evidence="9" id="KW-0350">Heme biosynthesis</keyword>
<dbReference type="InterPro" id="IPR010961">
    <property type="entry name" value="4pyrrol_synth_NH2levulA_synth"/>
</dbReference>
<comment type="similarity">
    <text evidence="3 16">Belongs to the class-II pyridoxal-phosphate-dependent aminotransferase family.</text>
</comment>
<evidence type="ECO:0000313" key="18">
    <source>
        <dbReference type="EMBL" id="QPS33542.1"/>
    </source>
</evidence>
<protein>
    <recommendedName>
        <fullName evidence="11">5-aminolevulinic acid synthase</fullName>
        <ecNumber evidence="6">2.3.1.37</ecNumber>
        <ecNumber evidence="5">2.3.1.47</ecNumber>
    </recommendedName>
    <alternativeName>
        <fullName evidence="12">Delta-ALA synthase</fullName>
    </alternativeName>
    <alternativeName>
        <fullName evidence="13">Delta-aminolevulinate synthase</fullName>
    </alternativeName>
</protein>
<evidence type="ECO:0000259" key="17">
    <source>
        <dbReference type="Pfam" id="PF00155"/>
    </source>
</evidence>
<dbReference type="KEGG" id="bcau:I6G59_16700"/>
<evidence type="ECO:0000256" key="6">
    <source>
        <dbReference type="ARBA" id="ARBA00013257"/>
    </source>
</evidence>
<evidence type="ECO:0000256" key="8">
    <source>
        <dbReference type="ARBA" id="ARBA00022898"/>
    </source>
</evidence>
<gene>
    <name evidence="18" type="primary">hemA</name>
    <name evidence="18" type="ORF">I6G59_16700</name>
</gene>
<comment type="subunit">
    <text evidence="4">Homodimer.</text>
</comment>
<evidence type="ECO:0000256" key="9">
    <source>
        <dbReference type="ARBA" id="ARBA00023133"/>
    </source>
</evidence>
<dbReference type="PANTHER" id="PTHR13693">
    <property type="entry name" value="CLASS II AMINOTRANSFERASE/8-AMINO-7-OXONONANOATE SYNTHASE"/>
    <property type="match status" value="1"/>
</dbReference>
<name>A0A7T2TGM9_9MICO</name>
<accession>A0A7T2TGM9</accession>
<dbReference type="AlphaFoldDB" id="A0A7T2TGM9"/>
<evidence type="ECO:0000256" key="5">
    <source>
        <dbReference type="ARBA" id="ARBA00013187"/>
    </source>
</evidence>
<keyword evidence="8 16" id="KW-0663">Pyridoxal phosphate</keyword>
<evidence type="ECO:0000256" key="7">
    <source>
        <dbReference type="ARBA" id="ARBA00022679"/>
    </source>
</evidence>
<evidence type="ECO:0000256" key="14">
    <source>
        <dbReference type="ARBA" id="ARBA00047654"/>
    </source>
</evidence>
<dbReference type="SUPFAM" id="SSF53383">
    <property type="entry name" value="PLP-dependent transferases"/>
    <property type="match status" value="1"/>
</dbReference>
<evidence type="ECO:0000313" key="19">
    <source>
        <dbReference type="Proteomes" id="UP000594979"/>
    </source>
</evidence>
<dbReference type="CDD" id="cd06454">
    <property type="entry name" value="KBL_like"/>
    <property type="match status" value="1"/>
</dbReference>
<keyword evidence="7 18" id="KW-0808">Transferase</keyword>
<dbReference type="UniPathway" id="UPA00251">
    <property type="reaction ID" value="UER00375"/>
</dbReference>
<dbReference type="FunFam" id="3.40.640.10:FF:000006">
    <property type="entry name" value="5-aminolevulinate synthase, mitochondrial"/>
    <property type="match status" value="1"/>
</dbReference>
<comment type="cofactor">
    <cofactor evidence="1 16">
        <name>pyridoxal 5'-phosphate</name>
        <dbReference type="ChEBI" id="CHEBI:597326"/>
    </cofactor>
</comment>
<dbReference type="InterPro" id="IPR001917">
    <property type="entry name" value="Aminotrans_II_pyridoxalP_BS"/>
</dbReference>
<dbReference type="Pfam" id="PF00155">
    <property type="entry name" value="Aminotran_1_2"/>
    <property type="match status" value="1"/>
</dbReference>
<evidence type="ECO:0000256" key="12">
    <source>
        <dbReference type="ARBA" id="ARBA00031945"/>
    </source>
</evidence>
<dbReference type="InterPro" id="IPR004839">
    <property type="entry name" value="Aminotransferase_I/II_large"/>
</dbReference>
<evidence type="ECO:0000256" key="11">
    <source>
        <dbReference type="ARBA" id="ARBA00031691"/>
    </source>
</evidence>
<dbReference type="Proteomes" id="UP000594979">
    <property type="component" value="Chromosome"/>
</dbReference>
<dbReference type="GO" id="GO:0008710">
    <property type="term" value="F:8-amino-7-oxononanoate synthase activity"/>
    <property type="evidence" value="ECO:0007669"/>
    <property type="project" value="UniProtKB-EC"/>
</dbReference>
<comment type="pathway">
    <text evidence="2">Porphyrin-containing compound metabolism; protoporphyrin-IX biosynthesis; 5-aminolevulinate from glycine: step 1/1.</text>
</comment>
<sequence length="406" mass="44257">MYNQLFMAALEGLRVSGQYRTFANINRIAGQYPLARLESTSDKEIVVWCSNDYLGMSSNPDVMRAMTATVERYGVGSGGSRNISGNSALHLDLEASVAEWHGKEAALTFPTGYGSNDATLQCLLRFLPNVVVFSDAMNHASIINGVRATAAKKHVFRHNDVAHLRSLLAQYPIDQPKLVIFESIYSMDGDVAPLADIVAVSKQYNALTFLDEVHAVGMYGPRGAGLAADLGLQDSVDIIQATLAKGVGVIGGYIASTKLLIDTVRSFAPGFIFTTAQVPGVVAASLASIEHLKTSDAERNALHDKTLLLRRRLDEAGVPVMPESTTHILPVPVGDSELCRRAADHLLEQHGVYLQPINYPSVPRGTERFRVNATPNHTDQQIEDLAHALKETFTHFRIPLRERVSV</sequence>
<dbReference type="InterPro" id="IPR050087">
    <property type="entry name" value="AON_synthase_class-II"/>
</dbReference>
<dbReference type="EMBL" id="CP065682">
    <property type="protein sequence ID" value="QPS33542.1"/>
    <property type="molecule type" value="Genomic_DNA"/>
</dbReference>
<organism evidence="18 19">
    <name type="scientific">Brevibacterium casei</name>
    <dbReference type="NCBI Taxonomy" id="33889"/>
    <lineage>
        <taxon>Bacteria</taxon>
        <taxon>Bacillati</taxon>
        <taxon>Actinomycetota</taxon>
        <taxon>Actinomycetes</taxon>
        <taxon>Micrococcales</taxon>
        <taxon>Brevibacteriaceae</taxon>
        <taxon>Brevibacterium</taxon>
    </lineage>
</organism>
<evidence type="ECO:0000256" key="13">
    <source>
        <dbReference type="ARBA" id="ARBA00032773"/>
    </source>
</evidence>